<evidence type="ECO:0000313" key="1">
    <source>
        <dbReference type="EMBL" id="TDG35148.1"/>
    </source>
</evidence>
<dbReference type="Proteomes" id="UP000295668">
    <property type="component" value="Unassembled WGS sequence"/>
</dbReference>
<proteinExistence type="predicted"/>
<protein>
    <submittedName>
        <fullName evidence="1">Uncharacterized protein</fullName>
    </submittedName>
</protein>
<dbReference type="AlphaFoldDB" id="A0A4R5MHY0"/>
<keyword evidence="2" id="KW-1185">Reference proteome</keyword>
<evidence type="ECO:0000313" key="2">
    <source>
        <dbReference type="Proteomes" id="UP000295668"/>
    </source>
</evidence>
<dbReference type="RefSeq" id="WP_133263474.1">
    <property type="nucleotide sequence ID" value="NZ_SJCY01000012.1"/>
</dbReference>
<organism evidence="1 2">
    <name type="scientific">Pedobacter changchengzhani</name>
    <dbReference type="NCBI Taxonomy" id="2529274"/>
    <lineage>
        <taxon>Bacteria</taxon>
        <taxon>Pseudomonadati</taxon>
        <taxon>Bacteroidota</taxon>
        <taxon>Sphingobacteriia</taxon>
        <taxon>Sphingobacteriales</taxon>
        <taxon>Sphingobacteriaceae</taxon>
        <taxon>Pedobacter</taxon>
    </lineage>
</organism>
<reference evidence="1 2" key="1">
    <citation type="submission" date="2019-02" db="EMBL/GenBank/DDBJ databases">
        <title>Pedobacter sp. nov., a novel speices isolated from soil of pinguins habitat in Antarcitica.</title>
        <authorList>
            <person name="He R.-H."/>
        </authorList>
    </citation>
    <scope>NUCLEOTIDE SEQUENCE [LARGE SCALE GENOMIC DNA]</scope>
    <source>
        <strain evidence="1 2">E01020</strain>
    </source>
</reference>
<sequence>MIKFIKKIEELLPYDRKQYISRKKWYGVSFQLPGVFEGKDIGLGVYLQNYEEWFRSIISGLDNGLPWIINHDFIDEDWFPNNENNLTTLRTLFKNKSIPNTFKGGIILTKDEMLEVARDLISYPYAVFDKKELLYNNLDISHGEVQFVIKISAHLNIDFLSTDKDLLRKVVNTYSNNFILKEYRGTSLIM</sequence>
<dbReference type="EMBL" id="SJCY01000012">
    <property type="protein sequence ID" value="TDG35148.1"/>
    <property type="molecule type" value="Genomic_DNA"/>
</dbReference>
<accession>A0A4R5MHY0</accession>
<name>A0A4R5MHY0_9SPHI</name>
<comment type="caution">
    <text evidence="1">The sequence shown here is derived from an EMBL/GenBank/DDBJ whole genome shotgun (WGS) entry which is preliminary data.</text>
</comment>
<dbReference type="OrthoDB" id="766179at2"/>
<gene>
    <name evidence="1" type="ORF">EZJ43_14690</name>
</gene>